<name>A0A4Q9Q9Z8_9APHY</name>
<evidence type="ECO:0000313" key="2">
    <source>
        <dbReference type="EMBL" id="TBU64399.1"/>
    </source>
</evidence>
<accession>A0A4Q9Q9Z8</accession>
<feature type="compositionally biased region" description="Polar residues" evidence="1">
    <location>
        <begin position="20"/>
        <end position="29"/>
    </location>
</feature>
<feature type="region of interest" description="Disordered" evidence="1">
    <location>
        <begin position="18"/>
        <end position="52"/>
    </location>
</feature>
<dbReference type="Proteomes" id="UP000292082">
    <property type="component" value="Unassembled WGS sequence"/>
</dbReference>
<keyword evidence="3" id="KW-1185">Reference proteome</keyword>
<feature type="region of interest" description="Disordered" evidence="1">
    <location>
        <begin position="108"/>
        <end position="131"/>
    </location>
</feature>
<evidence type="ECO:0000256" key="1">
    <source>
        <dbReference type="SAM" id="MobiDB-lite"/>
    </source>
</evidence>
<gene>
    <name evidence="2" type="ORF">BD310DRAFT_914570</name>
</gene>
<sequence length="185" mass="20372">MLQSSPEDSDLVRQHHNILQPENNSGEKTTLTKEAHSGQHLTSRGGSDGRNPMCSGSETCQDAGVSGCVGTLLRHQWCFSCHQCARPTHTGPLTCSCSWRAFNAMRSGNDDGGNSRRYPASRSLKRSGRTSADTILSEIQRSPFPSRRGIQRRCFNQMEKTISKKTVSGRNWIVRCPKASGALHI</sequence>
<organism evidence="2 3">
    <name type="scientific">Dichomitus squalens</name>
    <dbReference type="NCBI Taxonomy" id="114155"/>
    <lineage>
        <taxon>Eukaryota</taxon>
        <taxon>Fungi</taxon>
        <taxon>Dikarya</taxon>
        <taxon>Basidiomycota</taxon>
        <taxon>Agaricomycotina</taxon>
        <taxon>Agaricomycetes</taxon>
        <taxon>Polyporales</taxon>
        <taxon>Polyporaceae</taxon>
        <taxon>Dichomitus</taxon>
    </lineage>
</organism>
<reference evidence="2 3" key="1">
    <citation type="submission" date="2019-01" db="EMBL/GenBank/DDBJ databases">
        <title>Draft genome sequences of three monokaryotic isolates of the white-rot basidiomycete fungus Dichomitus squalens.</title>
        <authorList>
            <consortium name="DOE Joint Genome Institute"/>
            <person name="Lopez S.C."/>
            <person name="Andreopoulos B."/>
            <person name="Pangilinan J."/>
            <person name="Lipzen A."/>
            <person name="Riley R."/>
            <person name="Ahrendt S."/>
            <person name="Ng V."/>
            <person name="Barry K."/>
            <person name="Daum C."/>
            <person name="Grigoriev I.V."/>
            <person name="Hilden K.S."/>
            <person name="Makela M.R."/>
            <person name="de Vries R.P."/>
        </authorList>
    </citation>
    <scope>NUCLEOTIDE SEQUENCE [LARGE SCALE GENOMIC DNA]</scope>
    <source>
        <strain evidence="2 3">CBS 464.89</strain>
    </source>
</reference>
<evidence type="ECO:0000313" key="3">
    <source>
        <dbReference type="Proteomes" id="UP000292082"/>
    </source>
</evidence>
<dbReference type="EMBL" id="ML145086">
    <property type="protein sequence ID" value="TBU64399.1"/>
    <property type="molecule type" value="Genomic_DNA"/>
</dbReference>
<protein>
    <submittedName>
        <fullName evidence="2">Uncharacterized protein</fullName>
    </submittedName>
</protein>
<dbReference type="AlphaFoldDB" id="A0A4Q9Q9Z8"/>
<proteinExistence type="predicted"/>